<dbReference type="EMBL" id="RBDY01000016">
    <property type="protein sequence ID" value="RKN19515.1"/>
    <property type="molecule type" value="Genomic_DNA"/>
</dbReference>
<evidence type="ECO:0000256" key="2">
    <source>
        <dbReference type="SAM" id="Phobius"/>
    </source>
</evidence>
<protein>
    <submittedName>
        <fullName evidence="3">Uncharacterized protein</fullName>
    </submittedName>
</protein>
<evidence type="ECO:0000313" key="3">
    <source>
        <dbReference type="EMBL" id="RKN06897.1"/>
    </source>
</evidence>
<feature type="transmembrane region" description="Helical" evidence="2">
    <location>
        <begin position="24"/>
        <end position="45"/>
    </location>
</feature>
<evidence type="ECO:0000313" key="6">
    <source>
        <dbReference type="Proteomes" id="UP000275024"/>
    </source>
</evidence>
<keyword evidence="2" id="KW-0472">Membrane</keyword>
<feature type="compositionally biased region" description="Acidic residues" evidence="1">
    <location>
        <begin position="94"/>
        <end position="105"/>
    </location>
</feature>
<dbReference type="OrthoDB" id="4329739at2"/>
<keyword evidence="2" id="KW-1133">Transmembrane helix</keyword>
<gene>
    <name evidence="4" type="ORF">D7318_20400</name>
    <name evidence="3" type="ORF">D7319_20935</name>
</gene>
<evidence type="ECO:0000313" key="4">
    <source>
        <dbReference type="EMBL" id="RKN19515.1"/>
    </source>
</evidence>
<keyword evidence="5" id="KW-1185">Reference proteome</keyword>
<dbReference type="Pfam" id="PF19870">
    <property type="entry name" value="DUF6343"/>
    <property type="match status" value="1"/>
</dbReference>
<dbReference type="RefSeq" id="WP_120698594.1">
    <property type="nucleotide sequence ID" value="NZ_RBDX01000018.1"/>
</dbReference>
<dbReference type="Proteomes" id="UP000275024">
    <property type="component" value="Unassembled WGS sequence"/>
</dbReference>
<feature type="region of interest" description="Disordered" evidence="1">
    <location>
        <begin position="82"/>
        <end position="105"/>
    </location>
</feature>
<dbReference type="Proteomes" id="UP000268652">
    <property type="component" value="Unassembled WGS sequence"/>
</dbReference>
<dbReference type="AlphaFoldDB" id="A0A3A9WL69"/>
<accession>A0A3A9WL69</accession>
<evidence type="ECO:0000313" key="5">
    <source>
        <dbReference type="Proteomes" id="UP000268652"/>
    </source>
</evidence>
<reference evidence="5 6" key="1">
    <citation type="submission" date="2018-09" db="EMBL/GenBank/DDBJ databases">
        <title>Streptomyces sp. nov. DS1-2, an endophytic actinomycete isolated from roots of Dendrobium scabrilingue.</title>
        <authorList>
            <person name="Kuncharoen N."/>
            <person name="Kudo T."/>
            <person name="Ohkuma M."/>
            <person name="Yuki M."/>
            <person name="Tanasupawat S."/>
        </authorList>
    </citation>
    <scope>NUCLEOTIDE SEQUENCE [LARGE SCALE GENOMIC DNA]</scope>
    <source>
        <strain evidence="3 6">AZ1-7</strain>
        <strain evidence="4 5">DS1-2</strain>
    </source>
</reference>
<proteinExistence type="predicted"/>
<feature type="transmembrane region" description="Helical" evidence="2">
    <location>
        <begin position="51"/>
        <end position="75"/>
    </location>
</feature>
<dbReference type="InterPro" id="IPR045924">
    <property type="entry name" value="DUF6343"/>
</dbReference>
<dbReference type="EMBL" id="RBDX01000018">
    <property type="protein sequence ID" value="RKN06897.1"/>
    <property type="molecule type" value="Genomic_DNA"/>
</dbReference>
<sequence>MVDRRHERTGTEPVTAYSALRLRLLLSGIFLPFFVLLTILFAIWWGISGTWALGGLTLASAVLTVIAAIDLAIILRRRREQGLDQERDTGAGTDTEEDSGGQEAA</sequence>
<comment type="caution">
    <text evidence="3">The sequence shown here is derived from an EMBL/GenBank/DDBJ whole genome shotgun (WGS) entry which is preliminary data.</text>
</comment>
<name>A0A3A9WL69_9ACTN</name>
<organism evidence="3 6">
    <name type="scientific">Streptomyces radicis</name>
    <dbReference type="NCBI Taxonomy" id="1750517"/>
    <lineage>
        <taxon>Bacteria</taxon>
        <taxon>Bacillati</taxon>
        <taxon>Actinomycetota</taxon>
        <taxon>Actinomycetes</taxon>
        <taxon>Kitasatosporales</taxon>
        <taxon>Streptomycetaceae</taxon>
        <taxon>Streptomyces</taxon>
    </lineage>
</organism>
<keyword evidence="2" id="KW-0812">Transmembrane</keyword>
<evidence type="ECO:0000256" key="1">
    <source>
        <dbReference type="SAM" id="MobiDB-lite"/>
    </source>
</evidence>